<dbReference type="CDD" id="cd00121">
    <property type="entry name" value="MATH"/>
    <property type="match status" value="1"/>
</dbReference>
<dbReference type="Pfam" id="PF00651">
    <property type="entry name" value="BTB"/>
    <property type="match status" value="1"/>
</dbReference>
<dbReference type="Pfam" id="PF24570">
    <property type="entry name" value="BACK_BPM_SPOP"/>
    <property type="match status" value="1"/>
</dbReference>
<dbReference type="Gene3D" id="1.25.40.420">
    <property type="match status" value="1"/>
</dbReference>
<accession>A0AAQ3UB54</accession>
<dbReference type="PANTHER" id="PTHR26379">
    <property type="entry name" value="BTB/POZ AND MATH DOMAIN-CONTAINING PROTEIN 1"/>
    <property type="match status" value="1"/>
</dbReference>
<dbReference type="Pfam" id="PF22486">
    <property type="entry name" value="MATH_2"/>
    <property type="match status" value="1"/>
</dbReference>
<name>A0AAQ3UB54_PASNO</name>
<evidence type="ECO:0000256" key="2">
    <source>
        <dbReference type="ARBA" id="ARBA00010846"/>
    </source>
</evidence>
<evidence type="ECO:0000313" key="6">
    <source>
        <dbReference type="Proteomes" id="UP001341281"/>
    </source>
</evidence>
<organism evidence="5 6">
    <name type="scientific">Paspalum notatum var. saurae</name>
    <dbReference type="NCBI Taxonomy" id="547442"/>
    <lineage>
        <taxon>Eukaryota</taxon>
        <taxon>Viridiplantae</taxon>
        <taxon>Streptophyta</taxon>
        <taxon>Embryophyta</taxon>
        <taxon>Tracheophyta</taxon>
        <taxon>Spermatophyta</taxon>
        <taxon>Magnoliopsida</taxon>
        <taxon>Liliopsida</taxon>
        <taxon>Poales</taxon>
        <taxon>Poaceae</taxon>
        <taxon>PACMAD clade</taxon>
        <taxon>Panicoideae</taxon>
        <taxon>Andropogonodae</taxon>
        <taxon>Paspaleae</taxon>
        <taxon>Paspalinae</taxon>
        <taxon>Paspalum</taxon>
    </lineage>
</organism>
<evidence type="ECO:0008006" key="7">
    <source>
        <dbReference type="Google" id="ProtNLM"/>
    </source>
</evidence>
<feature type="domain" description="BTB" evidence="3">
    <location>
        <begin position="179"/>
        <end position="229"/>
    </location>
</feature>
<dbReference type="PROSITE" id="PS50097">
    <property type="entry name" value="BTB"/>
    <property type="match status" value="1"/>
</dbReference>
<dbReference type="InterPro" id="IPR045005">
    <property type="entry name" value="BPM1-6"/>
</dbReference>
<sequence length="374" mass="41179">MATDSTSAVKRARRCLSETSSRSVTRSVTATHNFEVTDFSLVEGMGAGKCVSSGTFSVGGCPDGNGDTGDKDYLSVFLCFLRGTPGVRAKFSFTLLGKDDVVSEHTYTFESVGDDWGNAVFIEKSELQELLDFDGDCFTIRCVLTVKEETRTEEVGDVVVPQPRLQQDLADMLKNGEGTDVTFSVGGQLFHAHRCMLAARSIVFKAELFGTMKEKDAKCIKIKDMEPNSRHSYTSSTQIPCQMIAMQLTAGGFWGYRKFIEKSKLEPLLRRNFDCFTIRCVLTVVIGESRSEDVDIRLRLMCEVKLCHGVDAETVATTLVLAEQHNCAHLKDACLKFLASRDVLGVVLKTDGFKHLVASCPLLAVEMLEKIVGV</sequence>
<dbReference type="AlphaFoldDB" id="A0AAQ3UB54"/>
<dbReference type="InterPro" id="IPR008974">
    <property type="entry name" value="TRAF-like"/>
</dbReference>
<dbReference type="SUPFAM" id="SSF54695">
    <property type="entry name" value="POZ domain"/>
    <property type="match status" value="1"/>
</dbReference>
<dbReference type="InterPro" id="IPR002083">
    <property type="entry name" value="MATH/TRAF_dom"/>
</dbReference>
<dbReference type="SUPFAM" id="SSF49599">
    <property type="entry name" value="TRAF domain-like"/>
    <property type="match status" value="1"/>
</dbReference>
<feature type="domain" description="MATH" evidence="4">
    <location>
        <begin position="29"/>
        <end position="150"/>
    </location>
</feature>
<dbReference type="InterPro" id="IPR000210">
    <property type="entry name" value="BTB/POZ_dom"/>
</dbReference>
<dbReference type="SMART" id="SM00225">
    <property type="entry name" value="BTB"/>
    <property type="match status" value="1"/>
</dbReference>
<gene>
    <name evidence="5" type="ORF">U9M48_033907</name>
</gene>
<dbReference type="PANTHER" id="PTHR26379:SF486">
    <property type="entry name" value="OS04G0625500 PROTEIN"/>
    <property type="match status" value="1"/>
</dbReference>
<comment type="similarity">
    <text evidence="2">Belongs to the Tdpoz family.</text>
</comment>
<reference evidence="5 6" key="1">
    <citation type="submission" date="2024-02" db="EMBL/GenBank/DDBJ databases">
        <title>High-quality chromosome-scale genome assembly of Pensacola bahiagrass (Paspalum notatum Flugge var. saurae).</title>
        <authorList>
            <person name="Vega J.M."/>
            <person name="Podio M."/>
            <person name="Orjuela J."/>
            <person name="Siena L.A."/>
            <person name="Pessino S.C."/>
            <person name="Combes M.C."/>
            <person name="Mariac C."/>
            <person name="Albertini E."/>
            <person name="Pupilli F."/>
            <person name="Ortiz J.P.A."/>
            <person name="Leblanc O."/>
        </authorList>
    </citation>
    <scope>NUCLEOTIDE SEQUENCE [LARGE SCALE GENOMIC DNA]</scope>
    <source>
        <strain evidence="5">R1</strain>
        <tissue evidence="5">Leaf</tissue>
    </source>
</reference>
<dbReference type="InterPro" id="IPR011333">
    <property type="entry name" value="SKP1/BTB/POZ_sf"/>
</dbReference>
<dbReference type="Gene3D" id="3.30.710.10">
    <property type="entry name" value="Potassium Channel Kv1.1, Chain A"/>
    <property type="match status" value="1"/>
</dbReference>
<dbReference type="EMBL" id="CP144751">
    <property type="protein sequence ID" value="WVZ87234.1"/>
    <property type="molecule type" value="Genomic_DNA"/>
</dbReference>
<comment type="pathway">
    <text evidence="1">Protein modification; protein ubiquitination.</text>
</comment>
<evidence type="ECO:0000313" key="5">
    <source>
        <dbReference type="EMBL" id="WVZ87234.1"/>
    </source>
</evidence>
<evidence type="ECO:0000256" key="1">
    <source>
        <dbReference type="ARBA" id="ARBA00004906"/>
    </source>
</evidence>
<proteinExistence type="inferred from homology"/>
<evidence type="ECO:0000259" key="3">
    <source>
        <dbReference type="PROSITE" id="PS50097"/>
    </source>
</evidence>
<protein>
    <recommendedName>
        <fullName evidence="7">BTB domain-containing protein</fullName>
    </recommendedName>
</protein>
<evidence type="ECO:0000259" key="4">
    <source>
        <dbReference type="PROSITE" id="PS50144"/>
    </source>
</evidence>
<keyword evidence="6" id="KW-1185">Reference proteome</keyword>
<dbReference type="InterPro" id="IPR056423">
    <property type="entry name" value="BACK_BPM_SPOP"/>
</dbReference>
<dbReference type="PROSITE" id="PS50144">
    <property type="entry name" value="MATH"/>
    <property type="match status" value="1"/>
</dbReference>
<dbReference type="Gene3D" id="2.60.210.10">
    <property type="entry name" value="Apoptosis, Tumor Necrosis Factor Receptor Associated Protein 2, Chain A"/>
    <property type="match status" value="1"/>
</dbReference>
<dbReference type="Proteomes" id="UP001341281">
    <property type="component" value="Chromosome 07"/>
</dbReference>
<dbReference type="GO" id="GO:0016567">
    <property type="term" value="P:protein ubiquitination"/>
    <property type="evidence" value="ECO:0007669"/>
    <property type="project" value="InterPro"/>
</dbReference>